<dbReference type="PANTHER" id="PTHR35457:SF1">
    <property type="entry name" value="HEME A SYNTHASE"/>
    <property type="match status" value="1"/>
</dbReference>
<dbReference type="GO" id="GO:0006784">
    <property type="term" value="P:heme A biosynthetic process"/>
    <property type="evidence" value="ECO:0007669"/>
    <property type="project" value="InterPro"/>
</dbReference>
<evidence type="ECO:0000313" key="13">
    <source>
        <dbReference type="EMBL" id="ROO26795.1"/>
    </source>
</evidence>
<feature type="transmembrane region" description="Helical" evidence="12">
    <location>
        <begin position="172"/>
        <end position="191"/>
    </location>
</feature>
<feature type="transmembrane region" description="Helical" evidence="12">
    <location>
        <begin position="106"/>
        <end position="126"/>
    </location>
</feature>
<evidence type="ECO:0000256" key="10">
    <source>
        <dbReference type="ARBA" id="ARBA00023157"/>
    </source>
</evidence>
<dbReference type="AlphaFoldDB" id="A0A423PME4"/>
<dbReference type="Proteomes" id="UP000285310">
    <property type="component" value="Unassembled WGS sequence"/>
</dbReference>
<sequence length="333" mass="36058">MSTRFYLNLFAVVLTLAVIMLGAYTRLSDAGLGCPDWPGCYGHLDVPTSQAAKNTADAAFGQAVETGKAWREMIHRYFAGTLGLVILLLALLAIRRTGNPHQQRVLPWVAVGVVAFQALLGMWTVTLLLKPLIVTAHLLGGMTILALLGWCLFRQGPLMWRWPVSGLTSLRLLAGIGLVVLVCQIFLGAWTSTNYAALACPDFPTCQAQWWPQTDFETAFTLWHGLGINYEYGILSSVPRQTIHWVHRLGACVVALTMLILAIRLFMASRTDGRWAGLGGALLAAVALQITLGISTVVFHLPLYVAVGHNGGAAVLLLTLVAINHAAWSARHG</sequence>
<gene>
    <name evidence="13" type="ORF">SAJA_10490</name>
</gene>
<dbReference type="RefSeq" id="WP_123658590.1">
    <property type="nucleotide sequence ID" value="NZ_AYKG01000033.1"/>
</dbReference>
<keyword evidence="7" id="KW-0408">Iron</keyword>
<evidence type="ECO:0000256" key="6">
    <source>
        <dbReference type="ARBA" id="ARBA00023002"/>
    </source>
</evidence>
<dbReference type="OrthoDB" id="1447144at2"/>
<dbReference type="InParanoid" id="A0A423PME4"/>
<organism evidence="13 14">
    <name type="scientific">Salinisphaera japonica YTM-1</name>
    <dbReference type="NCBI Taxonomy" id="1209778"/>
    <lineage>
        <taxon>Bacteria</taxon>
        <taxon>Pseudomonadati</taxon>
        <taxon>Pseudomonadota</taxon>
        <taxon>Gammaproteobacteria</taxon>
        <taxon>Salinisphaerales</taxon>
        <taxon>Salinisphaeraceae</taxon>
        <taxon>Salinisphaera</taxon>
    </lineage>
</organism>
<keyword evidence="10" id="KW-1015">Disulfide bond</keyword>
<keyword evidence="2" id="KW-1003">Cell membrane</keyword>
<keyword evidence="5 12" id="KW-1133">Transmembrane helix</keyword>
<comment type="pathway">
    <text evidence="11">Porphyrin-containing compound metabolism.</text>
</comment>
<evidence type="ECO:0000256" key="9">
    <source>
        <dbReference type="ARBA" id="ARBA00023136"/>
    </source>
</evidence>
<comment type="subcellular location">
    <subcellularLocation>
        <location evidence="1">Membrane</location>
        <topology evidence="1">Multi-pass membrane protein</topology>
    </subcellularLocation>
</comment>
<name>A0A423PME4_9GAMM</name>
<keyword evidence="9 12" id="KW-0472">Membrane</keyword>
<evidence type="ECO:0000256" key="4">
    <source>
        <dbReference type="ARBA" id="ARBA00022723"/>
    </source>
</evidence>
<evidence type="ECO:0000256" key="3">
    <source>
        <dbReference type="ARBA" id="ARBA00022692"/>
    </source>
</evidence>
<protein>
    <submittedName>
        <fullName evidence="13">Cytochrome oxidase assembly protein</fullName>
    </submittedName>
</protein>
<feature type="transmembrane region" description="Helical" evidence="12">
    <location>
        <begin position="7"/>
        <end position="27"/>
    </location>
</feature>
<evidence type="ECO:0000256" key="12">
    <source>
        <dbReference type="SAM" id="Phobius"/>
    </source>
</evidence>
<dbReference type="InterPro" id="IPR003780">
    <property type="entry name" value="COX15/CtaA_fam"/>
</dbReference>
<dbReference type="EMBL" id="AYKG01000033">
    <property type="protein sequence ID" value="ROO26795.1"/>
    <property type="molecule type" value="Genomic_DNA"/>
</dbReference>
<keyword evidence="8" id="KW-0350">Heme biosynthesis</keyword>
<feature type="transmembrane region" description="Helical" evidence="12">
    <location>
        <begin position="278"/>
        <end position="301"/>
    </location>
</feature>
<evidence type="ECO:0000256" key="5">
    <source>
        <dbReference type="ARBA" id="ARBA00022989"/>
    </source>
</evidence>
<evidence type="ECO:0000313" key="14">
    <source>
        <dbReference type="Proteomes" id="UP000285310"/>
    </source>
</evidence>
<dbReference type="InterPro" id="IPR050450">
    <property type="entry name" value="COX15/CtaA_HemeA_synthase"/>
</dbReference>
<evidence type="ECO:0000256" key="1">
    <source>
        <dbReference type="ARBA" id="ARBA00004141"/>
    </source>
</evidence>
<dbReference type="GO" id="GO:0016020">
    <property type="term" value="C:membrane"/>
    <property type="evidence" value="ECO:0007669"/>
    <property type="project" value="UniProtKB-SubCell"/>
</dbReference>
<feature type="transmembrane region" description="Helical" evidence="12">
    <location>
        <begin position="307"/>
        <end position="328"/>
    </location>
</feature>
<evidence type="ECO:0000256" key="2">
    <source>
        <dbReference type="ARBA" id="ARBA00022475"/>
    </source>
</evidence>
<dbReference type="GO" id="GO:0016491">
    <property type="term" value="F:oxidoreductase activity"/>
    <property type="evidence" value="ECO:0007669"/>
    <property type="project" value="UniProtKB-KW"/>
</dbReference>
<keyword evidence="6" id="KW-0560">Oxidoreductase</keyword>
<comment type="caution">
    <text evidence="13">The sequence shown here is derived from an EMBL/GenBank/DDBJ whole genome shotgun (WGS) entry which is preliminary data.</text>
</comment>
<dbReference type="PANTHER" id="PTHR35457">
    <property type="entry name" value="HEME A SYNTHASE"/>
    <property type="match status" value="1"/>
</dbReference>
<evidence type="ECO:0000256" key="11">
    <source>
        <dbReference type="ARBA" id="ARBA00023444"/>
    </source>
</evidence>
<keyword evidence="3 12" id="KW-0812">Transmembrane</keyword>
<dbReference type="GO" id="GO:0046872">
    <property type="term" value="F:metal ion binding"/>
    <property type="evidence" value="ECO:0007669"/>
    <property type="project" value="UniProtKB-KW"/>
</dbReference>
<feature type="transmembrane region" description="Helical" evidence="12">
    <location>
        <begin position="74"/>
        <end position="94"/>
    </location>
</feature>
<accession>A0A423PME4</accession>
<feature type="transmembrane region" description="Helical" evidence="12">
    <location>
        <begin position="132"/>
        <end position="152"/>
    </location>
</feature>
<keyword evidence="14" id="KW-1185">Reference proteome</keyword>
<proteinExistence type="predicted"/>
<reference evidence="13 14" key="1">
    <citation type="submission" date="2013-10" db="EMBL/GenBank/DDBJ databases">
        <title>Salinisphaera japonica YTM-1 Genome Sequencing.</title>
        <authorList>
            <person name="Lai Q."/>
            <person name="Li C."/>
            <person name="Shao Z."/>
        </authorList>
    </citation>
    <scope>NUCLEOTIDE SEQUENCE [LARGE SCALE GENOMIC DNA]</scope>
    <source>
        <strain evidence="13 14">YTM-1</strain>
    </source>
</reference>
<feature type="transmembrane region" description="Helical" evidence="12">
    <location>
        <begin position="245"/>
        <end position="266"/>
    </location>
</feature>
<evidence type="ECO:0000256" key="7">
    <source>
        <dbReference type="ARBA" id="ARBA00023004"/>
    </source>
</evidence>
<evidence type="ECO:0000256" key="8">
    <source>
        <dbReference type="ARBA" id="ARBA00023133"/>
    </source>
</evidence>
<dbReference type="Pfam" id="PF02628">
    <property type="entry name" value="COX15-CtaA"/>
    <property type="match status" value="1"/>
</dbReference>
<keyword evidence="4" id="KW-0479">Metal-binding</keyword>